<reference evidence="1" key="1">
    <citation type="journal article" date="2020" name="Phytopathology">
        <title>Genome Sequence Resources of Colletotrichum truncatum, C. plurivorum, C. musicola, and C. sojae: Four Species Pathogenic to Soybean (Glycine max).</title>
        <authorList>
            <person name="Rogerio F."/>
            <person name="Boufleur T.R."/>
            <person name="Ciampi-Guillardi M."/>
            <person name="Sukno S.A."/>
            <person name="Thon M.R."/>
            <person name="Massola Junior N.S."/>
            <person name="Baroncelli R."/>
        </authorList>
    </citation>
    <scope>NUCLEOTIDE SEQUENCE</scope>
    <source>
        <strain evidence="1">LFN0074</strain>
    </source>
</reference>
<name>A0A8H6NUV1_9PEZI</name>
<dbReference type="Proteomes" id="UP000639643">
    <property type="component" value="Unassembled WGS sequence"/>
</dbReference>
<evidence type="ECO:0000313" key="1">
    <source>
        <dbReference type="EMBL" id="KAF6843062.1"/>
    </source>
</evidence>
<protein>
    <submittedName>
        <fullName evidence="1">Uncharacterized protein</fullName>
    </submittedName>
</protein>
<proteinExistence type="predicted"/>
<organism evidence="1 2">
    <name type="scientific">Colletotrichum musicola</name>
    <dbReference type="NCBI Taxonomy" id="2175873"/>
    <lineage>
        <taxon>Eukaryota</taxon>
        <taxon>Fungi</taxon>
        <taxon>Dikarya</taxon>
        <taxon>Ascomycota</taxon>
        <taxon>Pezizomycotina</taxon>
        <taxon>Sordariomycetes</taxon>
        <taxon>Hypocreomycetidae</taxon>
        <taxon>Glomerellales</taxon>
        <taxon>Glomerellaceae</taxon>
        <taxon>Colletotrichum</taxon>
        <taxon>Colletotrichum orchidearum species complex</taxon>
    </lineage>
</organism>
<sequence>MASFSSFYPTLLNASLTKFNPGVRDESPAGPAARVLGLLAAATPAGWRQGNPPHPPCPPVTSLQYFSGPQADPTCLCFFMGTWHTNGLIPHR</sequence>
<gene>
    <name evidence="1" type="ORF">CMUS01_02479</name>
</gene>
<dbReference type="EMBL" id="WIGM01000052">
    <property type="protein sequence ID" value="KAF6843062.1"/>
    <property type="molecule type" value="Genomic_DNA"/>
</dbReference>
<accession>A0A8H6NUV1</accession>
<keyword evidence="2" id="KW-1185">Reference proteome</keyword>
<evidence type="ECO:0000313" key="2">
    <source>
        <dbReference type="Proteomes" id="UP000639643"/>
    </source>
</evidence>
<comment type="caution">
    <text evidence="1">The sequence shown here is derived from an EMBL/GenBank/DDBJ whole genome shotgun (WGS) entry which is preliminary data.</text>
</comment>
<dbReference type="AlphaFoldDB" id="A0A8H6NUV1"/>